<dbReference type="Pfam" id="PF05721">
    <property type="entry name" value="PhyH"/>
    <property type="match status" value="1"/>
</dbReference>
<sequence>MILYLLYSLSMLNQDFHKQQIEEDGFTIIESVFSDDHISAMLHIIESADASGSTFRKSADLFAIRQFLKELPEANEVIFNERFNQIIRQLFGKDYFVVKSIYFDKPEQSNWFVAYHQDLTISVDRKEAVEGYQNWTVKQGQFAVQPPLDLLKNIYTVRIHLDHADENNGALKVIPGSQLKGIYKPDDINWSVEREAICKVPAGAIMIMKPLLLHSSGRTINNSKRRVIHIEFCNVELPEQFNWAERSPLYPMS</sequence>
<evidence type="ECO:0000313" key="2">
    <source>
        <dbReference type="EMBL" id="SHF43705.1"/>
    </source>
</evidence>
<keyword evidence="3" id="KW-1185">Reference proteome</keyword>
<keyword evidence="2" id="KW-0560">Oxidoreductase</keyword>
<dbReference type="STRING" id="288992.SAMN04488522_1021264"/>
<dbReference type="PANTHER" id="PTHR20883">
    <property type="entry name" value="PHYTANOYL-COA DIOXYGENASE DOMAIN CONTAINING 1"/>
    <property type="match status" value="1"/>
</dbReference>
<evidence type="ECO:0000256" key="1">
    <source>
        <dbReference type="ARBA" id="ARBA00001954"/>
    </source>
</evidence>
<evidence type="ECO:0000313" key="3">
    <source>
        <dbReference type="Proteomes" id="UP000184287"/>
    </source>
</evidence>
<dbReference type="Proteomes" id="UP000184287">
    <property type="component" value="Unassembled WGS sequence"/>
</dbReference>
<dbReference type="GO" id="GO:0016706">
    <property type="term" value="F:2-oxoglutarate-dependent dioxygenase activity"/>
    <property type="evidence" value="ECO:0007669"/>
    <property type="project" value="UniProtKB-ARBA"/>
</dbReference>
<protein>
    <submittedName>
        <fullName evidence="2">Ectoine hydroxylase-related dioxygenase, phytanoyl-CoA dioxygenase (PhyH) family</fullName>
    </submittedName>
</protein>
<name>A0A1M5BMT0_9SPHI</name>
<organism evidence="2 3">
    <name type="scientific">Pedobacter caeni</name>
    <dbReference type="NCBI Taxonomy" id="288992"/>
    <lineage>
        <taxon>Bacteria</taxon>
        <taxon>Pseudomonadati</taxon>
        <taxon>Bacteroidota</taxon>
        <taxon>Sphingobacteriia</taxon>
        <taxon>Sphingobacteriales</taxon>
        <taxon>Sphingobacteriaceae</taxon>
        <taxon>Pedobacter</taxon>
    </lineage>
</organism>
<dbReference type="InterPro" id="IPR008775">
    <property type="entry name" value="Phytyl_CoA_dOase-like"/>
</dbReference>
<dbReference type="GO" id="GO:0005506">
    <property type="term" value="F:iron ion binding"/>
    <property type="evidence" value="ECO:0007669"/>
    <property type="project" value="UniProtKB-ARBA"/>
</dbReference>
<dbReference type="AlphaFoldDB" id="A0A1M5BMT0"/>
<keyword evidence="2" id="KW-0223">Dioxygenase</keyword>
<gene>
    <name evidence="2" type="ORF">SAMN04488522_1021264</name>
</gene>
<dbReference type="PANTHER" id="PTHR20883:SF48">
    <property type="entry name" value="ECTOINE DIOXYGENASE"/>
    <property type="match status" value="1"/>
</dbReference>
<dbReference type="Gene3D" id="2.60.120.620">
    <property type="entry name" value="q2cbj1_9rhob like domain"/>
    <property type="match status" value="1"/>
</dbReference>
<accession>A0A1M5BMT0</accession>
<reference evidence="3" key="1">
    <citation type="submission" date="2016-11" db="EMBL/GenBank/DDBJ databases">
        <authorList>
            <person name="Varghese N."/>
            <person name="Submissions S."/>
        </authorList>
    </citation>
    <scope>NUCLEOTIDE SEQUENCE [LARGE SCALE GENOMIC DNA]</scope>
    <source>
        <strain evidence="3">DSM 16990</strain>
    </source>
</reference>
<dbReference type="EMBL" id="FQUQ01000002">
    <property type="protein sequence ID" value="SHF43705.1"/>
    <property type="molecule type" value="Genomic_DNA"/>
</dbReference>
<proteinExistence type="predicted"/>
<comment type="cofactor">
    <cofactor evidence="1">
        <name>Fe(2+)</name>
        <dbReference type="ChEBI" id="CHEBI:29033"/>
    </cofactor>
</comment>
<dbReference type="SUPFAM" id="SSF51197">
    <property type="entry name" value="Clavaminate synthase-like"/>
    <property type="match status" value="1"/>
</dbReference>